<dbReference type="EMBL" id="CM037019">
    <property type="protein sequence ID" value="KAH7672073.1"/>
    <property type="molecule type" value="Genomic_DNA"/>
</dbReference>
<accession>A0ACB7VE06</accession>
<reference evidence="2" key="1">
    <citation type="journal article" date="2022" name="Nat. Commun.">
        <title>Chromosome evolution and the genetic basis of agronomically important traits in greater yam.</title>
        <authorList>
            <person name="Bredeson J.V."/>
            <person name="Lyons J.B."/>
            <person name="Oniyinde I.O."/>
            <person name="Okereke N.R."/>
            <person name="Kolade O."/>
            <person name="Nnabue I."/>
            <person name="Nwadili C.O."/>
            <person name="Hribova E."/>
            <person name="Parker M."/>
            <person name="Nwogha J."/>
            <person name="Shu S."/>
            <person name="Carlson J."/>
            <person name="Kariba R."/>
            <person name="Muthemba S."/>
            <person name="Knop K."/>
            <person name="Barton G.J."/>
            <person name="Sherwood A.V."/>
            <person name="Lopez-Montes A."/>
            <person name="Asiedu R."/>
            <person name="Jamnadass R."/>
            <person name="Muchugi A."/>
            <person name="Goodstein D."/>
            <person name="Egesi C.N."/>
            <person name="Featherston J."/>
            <person name="Asfaw A."/>
            <person name="Simpson G.G."/>
            <person name="Dolezel J."/>
            <person name="Hendre P.S."/>
            <person name="Van Deynze A."/>
            <person name="Kumar P.L."/>
            <person name="Obidiegwu J.E."/>
            <person name="Bhattacharjee R."/>
            <person name="Rokhsar D.S."/>
        </authorList>
    </citation>
    <scope>NUCLEOTIDE SEQUENCE [LARGE SCALE GENOMIC DNA]</scope>
    <source>
        <strain evidence="2">cv. TDa95/00328</strain>
    </source>
</reference>
<keyword evidence="2" id="KW-1185">Reference proteome</keyword>
<dbReference type="Proteomes" id="UP000827976">
    <property type="component" value="Chromosome 9"/>
</dbReference>
<gene>
    <name evidence="1" type="ORF">IHE45_09G029500</name>
</gene>
<evidence type="ECO:0000313" key="2">
    <source>
        <dbReference type="Proteomes" id="UP000827976"/>
    </source>
</evidence>
<protein>
    <submittedName>
        <fullName evidence="1">Major facilitator sugar transporter-like protein</fullName>
    </submittedName>
</protein>
<evidence type="ECO:0000313" key="1">
    <source>
        <dbReference type="EMBL" id="KAH7672073.1"/>
    </source>
</evidence>
<name>A0ACB7VE06_DIOAL</name>
<feature type="non-terminal residue" evidence="1">
    <location>
        <position position="1"/>
    </location>
</feature>
<sequence length="449" mass="49513">IRDLNIAKTEEDIGFYAGFVGAAMMLGRALTSMSWGTFADKYGRKPAIVLSIISLIIFNTLFGLSTNFWMAIATRFLLGCFNGILGTMKAYSSEVCRPQHQALGVSLVSSGWGIGLVIGPAVGGYLAQPAESFPNIFSKDSLFGRFPYFLPCLTISLFAVGVCIVCIWVPETLHQHDEEKMKTDVIEQLEGSSYSLDSKQWQEETKQIHLPCKESLWKNWPLMASIIIFCVFSLYDMAFSEIFPLWAESKRKLGGLGYSSQTVGQVLTISGLGLVVYQLILYPLFERAFGPILLAQIGAVLSIPLMASFPFMTLISGFLLTLVLNCVSLLRNIFCVSIMTGLFIFQNNVVAQNQRGAASGLAIALQSVFRAIAPACAGIILSWAQKNNDNLFLPGEHVIFLCLNVTIFIGFLMTFKPFLPPIDEDHIRDIIHDKKLLRSSIGKVNINAI</sequence>
<organism evidence="1 2">
    <name type="scientific">Dioscorea alata</name>
    <name type="common">Purple yam</name>
    <dbReference type="NCBI Taxonomy" id="55571"/>
    <lineage>
        <taxon>Eukaryota</taxon>
        <taxon>Viridiplantae</taxon>
        <taxon>Streptophyta</taxon>
        <taxon>Embryophyta</taxon>
        <taxon>Tracheophyta</taxon>
        <taxon>Spermatophyta</taxon>
        <taxon>Magnoliopsida</taxon>
        <taxon>Liliopsida</taxon>
        <taxon>Dioscoreales</taxon>
        <taxon>Dioscoreaceae</taxon>
        <taxon>Dioscorea</taxon>
    </lineage>
</organism>
<proteinExistence type="predicted"/>
<comment type="caution">
    <text evidence="1">The sequence shown here is derived from an EMBL/GenBank/DDBJ whole genome shotgun (WGS) entry which is preliminary data.</text>
</comment>